<gene>
    <name evidence="2" type="ORF">SAMN05660293_02403</name>
</gene>
<proteinExistence type="predicted"/>
<dbReference type="Proteomes" id="UP000190897">
    <property type="component" value="Unassembled WGS sequence"/>
</dbReference>
<dbReference type="EMBL" id="FUZA01000002">
    <property type="protein sequence ID" value="SKB82634.1"/>
    <property type="molecule type" value="Genomic_DNA"/>
</dbReference>
<keyword evidence="1" id="KW-0812">Transmembrane</keyword>
<keyword evidence="3" id="KW-1185">Reference proteome</keyword>
<organism evidence="2 3">
    <name type="scientific">Dyadobacter psychrophilus</name>
    <dbReference type="NCBI Taxonomy" id="651661"/>
    <lineage>
        <taxon>Bacteria</taxon>
        <taxon>Pseudomonadati</taxon>
        <taxon>Bacteroidota</taxon>
        <taxon>Cytophagia</taxon>
        <taxon>Cytophagales</taxon>
        <taxon>Spirosomataceae</taxon>
        <taxon>Dyadobacter</taxon>
    </lineage>
</organism>
<name>A0A1T5EFB1_9BACT</name>
<evidence type="ECO:0000313" key="2">
    <source>
        <dbReference type="EMBL" id="SKB82634.1"/>
    </source>
</evidence>
<dbReference type="RefSeq" id="WP_082214889.1">
    <property type="nucleotide sequence ID" value="NZ_FUZA01000002.1"/>
</dbReference>
<accession>A0A1T5EFB1</accession>
<evidence type="ECO:0000313" key="3">
    <source>
        <dbReference type="Proteomes" id="UP000190897"/>
    </source>
</evidence>
<keyword evidence="1" id="KW-0472">Membrane</keyword>
<sequence>MHNERLFNKIKDLALNEDPDDKKWDAEEVWGKIKQKEKRQVRWIWYLLPAAASILIAIFLMWPNDKKEMSAETKNIGNSANQPVVQTDFDKQLSVKGLDEKPKVQLHHADAQRVVIEKKPVPEIQSAPVDNEIPSVKSGELIENNVELFTEVKMDSLKMPDQNPTLPAKERVLIAEIELPERQEETQLTALQIMFKKAKEERETRRLRTRYIDNNKTFWSFVRHSFIENPTVVAPENPSQQH</sequence>
<dbReference type="AlphaFoldDB" id="A0A1T5EFB1"/>
<dbReference type="OrthoDB" id="947412at2"/>
<reference evidence="3" key="1">
    <citation type="submission" date="2017-02" db="EMBL/GenBank/DDBJ databases">
        <authorList>
            <person name="Varghese N."/>
            <person name="Submissions S."/>
        </authorList>
    </citation>
    <scope>NUCLEOTIDE SEQUENCE [LARGE SCALE GENOMIC DNA]</scope>
    <source>
        <strain evidence="3">DSM 22270</strain>
    </source>
</reference>
<dbReference type="STRING" id="651661.SAMN05660293_02403"/>
<keyword evidence="1" id="KW-1133">Transmembrane helix</keyword>
<feature type="transmembrane region" description="Helical" evidence="1">
    <location>
        <begin position="43"/>
        <end position="62"/>
    </location>
</feature>
<evidence type="ECO:0000256" key="1">
    <source>
        <dbReference type="SAM" id="Phobius"/>
    </source>
</evidence>
<protein>
    <submittedName>
        <fullName evidence="2">Uncharacterized protein</fullName>
    </submittedName>
</protein>